<keyword evidence="3" id="KW-1185">Reference proteome</keyword>
<keyword evidence="1" id="KW-0812">Transmembrane</keyword>
<feature type="transmembrane region" description="Helical" evidence="1">
    <location>
        <begin position="33"/>
        <end position="50"/>
    </location>
</feature>
<reference evidence="3" key="1">
    <citation type="submission" date="2016-11" db="EMBL/GenBank/DDBJ databases">
        <authorList>
            <person name="Varghese N."/>
            <person name="Submissions S."/>
        </authorList>
    </citation>
    <scope>NUCLEOTIDE SEQUENCE [LARGE SCALE GENOMIC DNA]</scope>
    <source>
        <strain evidence="3">DSM 24786</strain>
    </source>
</reference>
<organism evidence="2 3">
    <name type="scientific">Cellulophaga fucicola</name>
    <dbReference type="NCBI Taxonomy" id="76595"/>
    <lineage>
        <taxon>Bacteria</taxon>
        <taxon>Pseudomonadati</taxon>
        <taxon>Bacteroidota</taxon>
        <taxon>Flavobacteriia</taxon>
        <taxon>Flavobacteriales</taxon>
        <taxon>Flavobacteriaceae</taxon>
        <taxon>Cellulophaga</taxon>
    </lineage>
</organism>
<dbReference type="Proteomes" id="UP000183257">
    <property type="component" value="Unassembled WGS sequence"/>
</dbReference>
<keyword evidence="1" id="KW-1133">Transmembrane helix</keyword>
<dbReference type="EMBL" id="FPIY01000005">
    <property type="protein sequence ID" value="SFW63375.1"/>
    <property type="molecule type" value="Genomic_DNA"/>
</dbReference>
<gene>
    <name evidence="2" type="ORF">SAMN05660313_02961</name>
</gene>
<name>A0A1K1QTZ1_9FLAO</name>
<proteinExistence type="predicted"/>
<dbReference type="RefSeq" id="WP_072304588.1">
    <property type="nucleotide sequence ID" value="NZ_CBDUMO010000016.1"/>
</dbReference>
<accession>A0A1K1QTZ1</accession>
<protein>
    <submittedName>
        <fullName evidence="2">Uncharacterized protein</fullName>
    </submittedName>
</protein>
<dbReference type="STRING" id="76595.SAMN05660313_02961"/>
<evidence type="ECO:0000256" key="1">
    <source>
        <dbReference type="SAM" id="Phobius"/>
    </source>
</evidence>
<evidence type="ECO:0000313" key="2">
    <source>
        <dbReference type="EMBL" id="SFW63375.1"/>
    </source>
</evidence>
<feature type="transmembrane region" description="Helical" evidence="1">
    <location>
        <begin position="7"/>
        <end position="27"/>
    </location>
</feature>
<keyword evidence="1" id="KW-0472">Membrane</keyword>
<evidence type="ECO:0000313" key="3">
    <source>
        <dbReference type="Proteomes" id="UP000183257"/>
    </source>
</evidence>
<sequence length="67" mass="8226">MMKILKYTEVLYLGVFLLSIYKVYTLWSAGQEFYLFAFFAVVSLGMFFFRRHYRKKFEKRKEDNTKS</sequence>
<dbReference type="AlphaFoldDB" id="A0A1K1QTZ1"/>
<dbReference type="OrthoDB" id="1151040at2"/>